<protein>
    <recommendedName>
        <fullName evidence="2">Antitoxin</fullName>
    </recommendedName>
</protein>
<evidence type="ECO:0000256" key="1">
    <source>
        <dbReference type="ARBA" id="ARBA00009981"/>
    </source>
</evidence>
<dbReference type="STRING" id="1802630.A3H26_03755"/>
<evidence type="ECO:0000313" key="4">
    <source>
        <dbReference type="Proteomes" id="UP000177763"/>
    </source>
</evidence>
<dbReference type="Gene3D" id="3.40.1620.10">
    <property type="entry name" value="YefM-like domain"/>
    <property type="match status" value="1"/>
</dbReference>
<dbReference type="EMBL" id="MEVN01000043">
    <property type="protein sequence ID" value="OGC56226.1"/>
    <property type="molecule type" value="Genomic_DNA"/>
</dbReference>
<name>A0A1F4VG08_UNCKA</name>
<comment type="caution">
    <text evidence="3">The sequence shown here is derived from an EMBL/GenBank/DDBJ whole genome shotgun (WGS) entry which is preliminary data.</text>
</comment>
<dbReference type="Pfam" id="PF02604">
    <property type="entry name" value="PhdYeFM_antitox"/>
    <property type="match status" value="1"/>
</dbReference>
<accession>A0A1F4VG08</accession>
<dbReference type="SUPFAM" id="SSF143120">
    <property type="entry name" value="YefM-like"/>
    <property type="match status" value="1"/>
</dbReference>
<sequence length="80" mass="9449">MNKTMSASKAKNNFGYLLDEVYVKGRSVIITRNNKPIAKMSPVYSYENTNQLSSLTLKDNEYKKVKKYMNEFRENFKFSY</sequence>
<dbReference type="Proteomes" id="UP000177763">
    <property type="component" value="Unassembled WGS sequence"/>
</dbReference>
<dbReference type="AlphaFoldDB" id="A0A1F4VG08"/>
<gene>
    <name evidence="3" type="ORF">A3H26_03755</name>
</gene>
<dbReference type="InterPro" id="IPR036165">
    <property type="entry name" value="YefM-like_sf"/>
</dbReference>
<reference evidence="3 4" key="1">
    <citation type="journal article" date="2016" name="Nat. Commun.">
        <title>Thousands of microbial genomes shed light on interconnected biogeochemical processes in an aquifer system.</title>
        <authorList>
            <person name="Anantharaman K."/>
            <person name="Brown C.T."/>
            <person name="Hug L.A."/>
            <person name="Sharon I."/>
            <person name="Castelle C.J."/>
            <person name="Probst A.J."/>
            <person name="Thomas B.C."/>
            <person name="Singh A."/>
            <person name="Wilkins M.J."/>
            <person name="Karaoz U."/>
            <person name="Brodie E.L."/>
            <person name="Williams K.H."/>
            <person name="Hubbard S.S."/>
            <person name="Banfield J.F."/>
        </authorList>
    </citation>
    <scope>NUCLEOTIDE SEQUENCE [LARGE SCALE GENOMIC DNA]</scope>
</reference>
<dbReference type="InterPro" id="IPR006442">
    <property type="entry name" value="Antitoxin_Phd/YefM"/>
</dbReference>
<organism evidence="3 4">
    <name type="scientific">candidate division WWE3 bacterium RIFCSPLOWO2_12_FULL_36_10</name>
    <dbReference type="NCBI Taxonomy" id="1802630"/>
    <lineage>
        <taxon>Bacteria</taxon>
        <taxon>Katanobacteria</taxon>
    </lineage>
</organism>
<comment type="similarity">
    <text evidence="1 2">Belongs to the phD/YefM antitoxin family.</text>
</comment>
<comment type="function">
    <text evidence="2">Antitoxin component of a type II toxin-antitoxin (TA) system.</text>
</comment>
<proteinExistence type="inferred from homology"/>
<dbReference type="NCBIfam" id="TIGR01552">
    <property type="entry name" value="phd_fam"/>
    <property type="match status" value="1"/>
</dbReference>
<evidence type="ECO:0000256" key="2">
    <source>
        <dbReference type="RuleBase" id="RU362080"/>
    </source>
</evidence>
<evidence type="ECO:0000313" key="3">
    <source>
        <dbReference type="EMBL" id="OGC56226.1"/>
    </source>
</evidence>